<evidence type="ECO:0000256" key="3">
    <source>
        <dbReference type="ARBA" id="ARBA00022705"/>
    </source>
</evidence>
<organism evidence="5 6">
    <name type="scientific">Sphingomonas quercus</name>
    <dbReference type="NCBI Taxonomy" id="2842451"/>
    <lineage>
        <taxon>Bacteria</taxon>
        <taxon>Pseudomonadati</taxon>
        <taxon>Pseudomonadota</taxon>
        <taxon>Alphaproteobacteria</taxon>
        <taxon>Sphingomonadales</taxon>
        <taxon>Sphingomonadaceae</taxon>
        <taxon>Sphingomonas</taxon>
    </lineage>
</organism>
<dbReference type="PANTHER" id="PTHR34388:SF1">
    <property type="entry name" value="DNA POLYMERASE III SUBUNIT DELTA"/>
    <property type="match status" value="1"/>
</dbReference>
<evidence type="ECO:0000313" key="6">
    <source>
        <dbReference type="Proteomes" id="UP000776276"/>
    </source>
</evidence>
<keyword evidence="2" id="KW-0548">Nucleotidyltransferase</keyword>
<keyword evidence="1" id="KW-0808">Transferase</keyword>
<evidence type="ECO:0000313" key="5">
    <source>
        <dbReference type="EMBL" id="MBU3076938.1"/>
    </source>
</evidence>
<evidence type="ECO:0000256" key="4">
    <source>
        <dbReference type="ARBA" id="ARBA00022932"/>
    </source>
</evidence>
<dbReference type="RefSeq" id="WP_216320303.1">
    <property type="nucleotide sequence ID" value="NZ_JAHKRT010000002.1"/>
</dbReference>
<reference evidence="5 6" key="1">
    <citation type="submission" date="2021-06" db="EMBL/GenBank/DDBJ databases">
        <title>Sphingomonas sp. XMGL2, whole genome shotgun sequencing project.</title>
        <authorList>
            <person name="Zhao G."/>
            <person name="Shen L."/>
        </authorList>
    </citation>
    <scope>NUCLEOTIDE SEQUENCE [LARGE SCALE GENOMIC DNA]</scope>
    <source>
        <strain evidence="5 6">XMGL2</strain>
    </source>
</reference>
<dbReference type="EMBL" id="JAHKRT010000002">
    <property type="protein sequence ID" value="MBU3076938.1"/>
    <property type="molecule type" value="Genomic_DNA"/>
</dbReference>
<name>A0ABS6BF55_9SPHN</name>
<keyword evidence="3" id="KW-0235">DNA replication</keyword>
<sequence length="340" mass="34945">MKANRGQIGPALRRPGNVRLFLLHGPDEAGSRALADELAAAMGAGSERVDLAPGQLKADPARLADEAASVSLFGDARHIRVEGAGDEVTDAVAALLEANAAGNPAVVIAGTLRATSKLLKLALASPLAMAFASYPLSAQDMERLAVDEGRAQGLRIDNDVARRLATAAGGDRAILASEIGKYALFLDATPEGPVELTHEVVDALSADAGEADLNRLVAAVLSGDPRGAEAELARLAAIGTSGVPLVRAVQRRLLLLAELSGQVAAGNSIGSVLGRPGSGVYPREQEAVAQQLRRWTPARAATALERIAQAGRAAMSARGPGELAIETELGVIARNAARAR</sequence>
<keyword evidence="6" id="KW-1185">Reference proteome</keyword>
<keyword evidence="4" id="KW-0239">DNA-directed DNA polymerase</keyword>
<accession>A0ABS6BF55</accession>
<proteinExistence type="predicted"/>
<dbReference type="Proteomes" id="UP000776276">
    <property type="component" value="Unassembled WGS sequence"/>
</dbReference>
<dbReference type="NCBIfam" id="TIGR01128">
    <property type="entry name" value="holA"/>
    <property type="match status" value="1"/>
</dbReference>
<evidence type="ECO:0000256" key="1">
    <source>
        <dbReference type="ARBA" id="ARBA00022679"/>
    </source>
</evidence>
<gene>
    <name evidence="5" type="ORF">KOF26_03580</name>
</gene>
<comment type="caution">
    <text evidence="5">The sequence shown here is derived from an EMBL/GenBank/DDBJ whole genome shotgun (WGS) entry which is preliminary data.</text>
</comment>
<evidence type="ECO:0000256" key="2">
    <source>
        <dbReference type="ARBA" id="ARBA00022695"/>
    </source>
</evidence>
<protein>
    <submittedName>
        <fullName evidence="5">DNA polymerase III subunit delta</fullName>
    </submittedName>
</protein>
<dbReference type="InterPro" id="IPR005790">
    <property type="entry name" value="DNA_polIII_delta"/>
</dbReference>
<dbReference type="PANTHER" id="PTHR34388">
    <property type="entry name" value="DNA POLYMERASE III SUBUNIT DELTA"/>
    <property type="match status" value="1"/>
</dbReference>